<proteinExistence type="predicted"/>
<dbReference type="Pfam" id="PF19740">
    <property type="entry name" value="DUF6229"/>
    <property type="match status" value="1"/>
</dbReference>
<protein>
    <submittedName>
        <fullName evidence="1">Uncharacterized protein</fullName>
    </submittedName>
</protein>
<dbReference type="Proteomes" id="UP001500751">
    <property type="component" value="Unassembled WGS sequence"/>
</dbReference>
<name>A0ABN2TNZ5_9ACTN</name>
<dbReference type="RefSeq" id="WP_344664229.1">
    <property type="nucleotide sequence ID" value="NZ_BAAAQN010000004.1"/>
</dbReference>
<dbReference type="EMBL" id="BAAAQN010000004">
    <property type="protein sequence ID" value="GAA2016042.1"/>
    <property type="molecule type" value="Genomic_DNA"/>
</dbReference>
<comment type="caution">
    <text evidence="1">The sequence shown here is derived from an EMBL/GenBank/DDBJ whole genome shotgun (WGS) entry which is preliminary data.</text>
</comment>
<gene>
    <name evidence="1" type="ORF">GCM10009839_09330</name>
</gene>
<reference evidence="1 2" key="1">
    <citation type="journal article" date="2019" name="Int. J. Syst. Evol. Microbiol.">
        <title>The Global Catalogue of Microorganisms (GCM) 10K type strain sequencing project: providing services to taxonomists for standard genome sequencing and annotation.</title>
        <authorList>
            <consortium name="The Broad Institute Genomics Platform"/>
            <consortium name="The Broad Institute Genome Sequencing Center for Infectious Disease"/>
            <person name="Wu L."/>
            <person name="Ma J."/>
        </authorList>
    </citation>
    <scope>NUCLEOTIDE SEQUENCE [LARGE SCALE GENOMIC DNA]</scope>
    <source>
        <strain evidence="1 2">JCM 16014</strain>
    </source>
</reference>
<sequence>MPKPEVLDRADQIVYEWLSSADADSPAGPLFTGGKYAEADIVGAVIRETRGTCSSCTASRGGQCC</sequence>
<evidence type="ECO:0000313" key="1">
    <source>
        <dbReference type="EMBL" id="GAA2016042.1"/>
    </source>
</evidence>
<keyword evidence="2" id="KW-1185">Reference proteome</keyword>
<accession>A0ABN2TNZ5</accession>
<dbReference type="InterPro" id="IPR046197">
    <property type="entry name" value="DUF6229"/>
</dbReference>
<organism evidence="1 2">
    <name type="scientific">Catenulispora yoronensis</name>
    <dbReference type="NCBI Taxonomy" id="450799"/>
    <lineage>
        <taxon>Bacteria</taxon>
        <taxon>Bacillati</taxon>
        <taxon>Actinomycetota</taxon>
        <taxon>Actinomycetes</taxon>
        <taxon>Catenulisporales</taxon>
        <taxon>Catenulisporaceae</taxon>
        <taxon>Catenulispora</taxon>
    </lineage>
</organism>
<evidence type="ECO:0000313" key="2">
    <source>
        <dbReference type="Proteomes" id="UP001500751"/>
    </source>
</evidence>